<keyword evidence="1" id="KW-0732">Signal</keyword>
<gene>
    <name evidence="2" type="ORF">A1Q1_04396</name>
</gene>
<organism evidence="2 3">
    <name type="scientific">Trichosporon asahii var. asahii (strain ATCC 90039 / CBS 2479 / JCM 2466 / KCTC 7840 / NBRC 103889/ NCYC 2677 / UAMH 7654)</name>
    <name type="common">Yeast</name>
    <dbReference type="NCBI Taxonomy" id="1186058"/>
    <lineage>
        <taxon>Eukaryota</taxon>
        <taxon>Fungi</taxon>
        <taxon>Dikarya</taxon>
        <taxon>Basidiomycota</taxon>
        <taxon>Agaricomycotina</taxon>
        <taxon>Tremellomycetes</taxon>
        <taxon>Trichosporonales</taxon>
        <taxon>Trichosporonaceae</taxon>
        <taxon>Trichosporon</taxon>
    </lineage>
</organism>
<dbReference type="Proteomes" id="UP000002748">
    <property type="component" value="Unassembled WGS sequence"/>
</dbReference>
<dbReference type="EMBL" id="ALBS01000273">
    <property type="protein sequence ID" value="EJT46884.1"/>
    <property type="molecule type" value="Genomic_DNA"/>
</dbReference>
<reference evidence="2 3" key="1">
    <citation type="journal article" date="2012" name="Eukaryot. Cell">
        <title>Draft genome sequence of CBS 2479, the standard type strain of Trichosporon asahii.</title>
        <authorList>
            <person name="Yang R.Y."/>
            <person name="Li H.T."/>
            <person name="Zhu H."/>
            <person name="Zhou G.P."/>
            <person name="Wang M."/>
            <person name="Wang L."/>
        </authorList>
    </citation>
    <scope>NUCLEOTIDE SEQUENCE [LARGE SCALE GENOMIC DNA]</scope>
    <source>
        <strain evidence="3">ATCC 90039 / CBS 2479 / JCM 2466 / KCTC 7840 / NCYC 2677 / UAMH 7654</strain>
    </source>
</reference>
<evidence type="ECO:0000256" key="1">
    <source>
        <dbReference type="SAM" id="SignalP"/>
    </source>
</evidence>
<dbReference type="HOGENOM" id="CLU_2335139_0_0_1"/>
<comment type="caution">
    <text evidence="2">The sequence shown here is derived from an EMBL/GenBank/DDBJ whole genome shotgun (WGS) entry which is preliminary data.</text>
</comment>
<dbReference type="GeneID" id="25987909"/>
<dbReference type="VEuPathDB" id="FungiDB:A1Q1_04396"/>
<dbReference type="AlphaFoldDB" id="J6EQV9"/>
<accession>J6EQV9</accession>
<protein>
    <submittedName>
        <fullName evidence="2">Uncharacterized protein</fullName>
    </submittedName>
</protein>
<dbReference type="KEGG" id="tasa:A1Q1_04396"/>
<feature type="signal peptide" evidence="1">
    <location>
        <begin position="1"/>
        <end position="15"/>
    </location>
</feature>
<evidence type="ECO:0000313" key="3">
    <source>
        <dbReference type="Proteomes" id="UP000002748"/>
    </source>
</evidence>
<proteinExistence type="predicted"/>
<sequence length="98" mass="10633">MRLSVFLIAAGLVSGAAIPVRNAEREMAFVRRAGLERERGVQARAAVQSTRATLEQDIVAAIHPRAPEPAAIKPNEALNPRSHGWDAVERGAVDIWVE</sequence>
<dbReference type="RefSeq" id="XP_014178237.1">
    <property type="nucleotide sequence ID" value="XM_014322762.1"/>
</dbReference>
<feature type="chain" id="PRO_5012316692" evidence="1">
    <location>
        <begin position="16"/>
        <end position="98"/>
    </location>
</feature>
<evidence type="ECO:0000313" key="2">
    <source>
        <dbReference type="EMBL" id="EJT46884.1"/>
    </source>
</evidence>
<name>J6EQV9_TRIAS</name>